<dbReference type="RefSeq" id="XP_070919981.1">
    <property type="nucleotide sequence ID" value="XM_071063880.1"/>
</dbReference>
<keyword evidence="4" id="KW-1185">Reference proteome</keyword>
<accession>A0ABQ0GKP1</accession>
<dbReference type="GO" id="GO:0032259">
    <property type="term" value="P:methylation"/>
    <property type="evidence" value="ECO:0007669"/>
    <property type="project" value="UniProtKB-KW"/>
</dbReference>
<dbReference type="SUPFAM" id="SSF53335">
    <property type="entry name" value="S-adenosyl-L-methionine-dependent methyltransferases"/>
    <property type="match status" value="1"/>
</dbReference>
<comment type="caution">
    <text evidence="3">The sequence shown here is derived from an EMBL/GenBank/DDBJ whole genome shotgun (WGS) entry which is preliminary data.</text>
</comment>
<dbReference type="Proteomes" id="UP001628179">
    <property type="component" value="Unassembled WGS sequence"/>
</dbReference>
<evidence type="ECO:0000256" key="2">
    <source>
        <dbReference type="SAM" id="MobiDB-lite"/>
    </source>
</evidence>
<dbReference type="EMBL" id="BAAFSV010000004">
    <property type="protein sequence ID" value="GAB1318250.1"/>
    <property type="molecule type" value="Genomic_DNA"/>
</dbReference>
<protein>
    <submittedName>
        <fullName evidence="3">Methyltransferase</fullName>
    </submittedName>
</protein>
<dbReference type="Gene3D" id="3.40.50.150">
    <property type="entry name" value="Vaccinia Virus protein VP39"/>
    <property type="match status" value="1"/>
</dbReference>
<evidence type="ECO:0000313" key="4">
    <source>
        <dbReference type="Proteomes" id="UP001628179"/>
    </source>
</evidence>
<organism evidence="3 4">
    <name type="scientific">Madurella fahalii</name>
    <dbReference type="NCBI Taxonomy" id="1157608"/>
    <lineage>
        <taxon>Eukaryota</taxon>
        <taxon>Fungi</taxon>
        <taxon>Dikarya</taxon>
        <taxon>Ascomycota</taxon>
        <taxon>Pezizomycotina</taxon>
        <taxon>Sordariomycetes</taxon>
        <taxon>Sordariomycetidae</taxon>
        <taxon>Sordariales</taxon>
        <taxon>Sordariales incertae sedis</taxon>
        <taxon>Madurella</taxon>
    </lineage>
</organism>
<evidence type="ECO:0000313" key="3">
    <source>
        <dbReference type="EMBL" id="GAB1318250.1"/>
    </source>
</evidence>
<proteinExistence type="inferred from homology"/>
<dbReference type="GO" id="GO:0008168">
    <property type="term" value="F:methyltransferase activity"/>
    <property type="evidence" value="ECO:0007669"/>
    <property type="project" value="UniProtKB-KW"/>
</dbReference>
<dbReference type="CDD" id="cd02440">
    <property type="entry name" value="AdoMet_MTases"/>
    <property type="match status" value="1"/>
</dbReference>
<dbReference type="PANTHER" id="PTHR43591:SF102">
    <property type="entry name" value="S-ADENOSYL-L-METHIONINE-DEPENDENT METHYLTRANSFERASE"/>
    <property type="match status" value="1"/>
</dbReference>
<comment type="similarity">
    <text evidence="1">Belongs to the methyltransferase superfamily. LaeA methyltransferase family.</text>
</comment>
<gene>
    <name evidence="3" type="ORF">MFIFM68171_08460</name>
</gene>
<keyword evidence="3" id="KW-0808">Transferase</keyword>
<dbReference type="GeneID" id="98179203"/>
<evidence type="ECO:0000256" key="1">
    <source>
        <dbReference type="ARBA" id="ARBA00038158"/>
    </source>
</evidence>
<dbReference type="InterPro" id="IPR029063">
    <property type="entry name" value="SAM-dependent_MTases_sf"/>
</dbReference>
<feature type="region of interest" description="Disordered" evidence="2">
    <location>
        <begin position="1"/>
        <end position="24"/>
    </location>
</feature>
<sequence length="352" mass="39982">MAQTTRDPTIEPEDEGPAPDDRDSVFEVRSRLNPSSTPQLTQESAHQELIPSLASITSSVLAYHEENGRRYHALSRGKYVLPNDTVENDRLDLQHEIMFRTLGGELALSPKGKEAANRVLDLGTGTGIWAMDYADLHPQSEVIGVDLSPIQPTFVPANCSFEVDDLEKEWTWSKPFDFIFCRMPIGSFISFPDIIKKSYDQLEPGGYFEVHDLGMPIHCDDGTLLPDSNLSKWCDVIFEAAEKAGRPVWPAHKYASYLREAGFEEVVEREFKWPMNSWPKEPEYKELGAWVLTNFNEVLEGLTLAHCTRALGWSKEEALVFCAKVRADMKNTRIHSYWTIYVVYGKKPVHQI</sequence>
<dbReference type="PANTHER" id="PTHR43591">
    <property type="entry name" value="METHYLTRANSFERASE"/>
    <property type="match status" value="1"/>
</dbReference>
<keyword evidence="3" id="KW-0489">Methyltransferase</keyword>
<reference evidence="3 4" key="1">
    <citation type="submission" date="2024-09" db="EMBL/GenBank/DDBJ databases">
        <title>Itraconazole resistance in Madurella fahalii resulting from another homologue of gene encoding cytochrome P450 14-alpha sterol demethylase (CYP51).</title>
        <authorList>
            <person name="Yoshioka I."/>
            <person name="Fahal A.H."/>
            <person name="Kaneko S."/>
            <person name="Yaguchi T."/>
        </authorList>
    </citation>
    <scope>NUCLEOTIDE SEQUENCE [LARGE SCALE GENOMIC DNA]</scope>
    <source>
        <strain evidence="3 4">IFM 68171</strain>
    </source>
</reference>
<dbReference type="Pfam" id="PF13489">
    <property type="entry name" value="Methyltransf_23"/>
    <property type="match status" value="1"/>
</dbReference>
<name>A0ABQ0GKP1_9PEZI</name>